<dbReference type="AlphaFoldDB" id="B9M1Y9"/>
<dbReference type="KEGG" id="geo:Geob_0923"/>
<dbReference type="InterPro" id="IPR029046">
    <property type="entry name" value="LolA/LolB/LppX"/>
</dbReference>
<dbReference type="Pfam" id="PF03548">
    <property type="entry name" value="LolA"/>
    <property type="match status" value="1"/>
</dbReference>
<reference evidence="3 4" key="1">
    <citation type="submission" date="2009-01" db="EMBL/GenBank/DDBJ databases">
        <title>Complete sequence of Geobacter sp. FRC-32.</title>
        <authorList>
            <consortium name="US DOE Joint Genome Institute"/>
            <person name="Lucas S."/>
            <person name="Copeland A."/>
            <person name="Lapidus A."/>
            <person name="Glavina del Rio T."/>
            <person name="Dalin E."/>
            <person name="Tice H."/>
            <person name="Bruce D."/>
            <person name="Goodwin L."/>
            <person name="Pitluck S."/>
            <person name="Saunders E."/>
            <person name="Brettin T."/>
            <person name="Detter J.C."/>
            <person name="Han C."/>
            <person name="Larimer F."/>
            <person name="Land M."/>
            <person name="Hauser L."/>
            <person name="Kyrpides N."/>
            <person name="Ovchinnikova G."/>
            <person name="Kostka J."/>
            <person name="Richardson P."/>
        </authorList>
    </citation>
    <scope>NUCLEOTIDE SEQUENCE [LARGE SCALE GENOMIC DNA]</scope>
    <source>
        <strain evidence="4">DSM 22248 / JCM 15807 / FRC-32</strain>
    </source>
</reference>
<feature type="chain" id="PRO_5005339145" evidence="2">
    <location>
        <begin position="25"/>
        <end position="262"/>
    </location>
</feature>
<dbReference type="PANTHER" id="PTHR35869:SF1">
    <property type="entry name" value="OUTER-MEMBRANE LIPOPROTEIN CARRIER PROTEIN"/>
    <property type="match status" value="1"/>
</dbReference>
<evidence type="ECO:0000313" key="3">
    <source>
        <dbReference type="EMBL" id="ACM19285.1"/>
    </source>
</evidence>
<feature type="signal peptide" evidence="2">
    <location>
        <begin position="1"/>
        <end position="24"/>
    </location>
</feature>
<organism evidence="3 4">
    <name type="scientific">Geotalea daltonii (strain DSM 22248 / JCM 15807 / FRC-32)</name>
    <name type="common">Geobacter daltonii</name>
    <dbReference type="NCBI Taxonomy" id="316067"/>
    <lineage>
        <taxon>Bacteria</taxon>
        <taxon>Pseudomonadati</taxon>
        <taxon>Thermodesulfobacteriota</taxon>
        <taxon>Desulfuromonadia</taxon>
        <taxon>Geobacterales</taxon>
        <taxon>Geobacteraceae</taxon>
        <taxon>Geotalea</taxon>
    </lineage>
</organism>
<dbReference type="CDD" id="cd16325">
    <property type="entry name" value="LolA"/>
    <property type="match status" value="1"/>
</dbReference>
<keyword evidence="1 2" id="KW-0732">Signal</keyword>
<name>B9M1Y9_GEODF</name>
<proteinExistence type="predicted"/>
<dbReference type="OrthoDB" id="9785727at2"/>
<dbReference type="SUPFAM" id="SSF89392">
    <property type="entry name" value="Prokaryotic lipoproteins and lipoprotein localization factors"/>
    <property type="match status" value="1"/>
</dbReference>
<protein>
    <submittedName>
        <fullName evidence="3">Outer membrane lipoprotein carrier/sorting protein LolA</fullName>
    </submittedName>
</protein>
<dbReference type="STRING" id="316067.Geob_0923"/>
<sequence length="262" mass="29660">MKITVRAIIALFLVLTAISAEASAAEKITVGLKDVVNTVEQSYRALSTLTADFFQRSTIARENREMRADGQMFLKAATDGDPIKFRFDYFRPTTQEIVSNGRTLWMYLPESRKVLLSDVSFVFEPSRFNPDRDRASNFLQGLGRISKDFLITAPSQAQDIEGNYILELTPRRATATIEKLFIAVRRDAVLLYVQNNRDISRLFNDPLRQDLAFPVLSTTVVDHQQNTTIMEFSNIRANTIMSDQLFEFVIPAGVDVVRPSPP</sequence>
<dbReference type="EMBL" id="CP001390">
    <property type="protein sequence ID" value="ACM19285.1"/>
    <property type="molecule type" value="Genomic_DNA"/>
</dbReference>
<evidence type="ECO:0000256" key="1">
    <source>
        <dbReference type="ARBA" id="ARBA00022729"/>
    </source>
</evidence>
<dbReference type="PANTHER" id="PTHR35869">
    <property type="entry name" value="OUTER-MEMBRANE LIPOPROTEIN CARRIER PROTEIN"/>
    <property type="match status" value="1"/>
</dbReference>
<gene>
    <name evidence="3" type="ordered locus">Geob_0923</name>
</gene>
<dbReference type="RefSeq" id="WP_012646014.1">
    <property type="nucleotide sequence ID" value="NC_011979.1"/>
</dbReference>
<evidence type="ECO:0000256" key="2">
    <source>
        <dbReference type="SAM" id="SignalP"/>
    </source>
</evidence>
<dbReference type="Proteomes" id="UP000007721">
    <property type="component" value="Chromosome"/>
</dbReference>
<dbReference type="eggNOG" id="COG2834">
    <property type="taxonomic scope" value="Bacteria"/>
</dbReference>
<accession>B9M1Y9</accession>
<keyword evidence="3" id="KW-0449">Lipoprotein</keyword>
<keyword evidence="4" id="KW-1185">Reference proteome</keyword>
<dbReference type="Gene3D" id="2.50.20.10">
    <property type="entry name" value="Lipoprotein localisation LolA/LolB/LppX"/>
    <property type="match status" value="1"/>
</dbReference>
<dbReference type="InterPro" id="IPR004564">
    <property type="entry name" value="OM_lipoprot_carrier_LolA-like"/>
</dbReference>
<dbReference type="HOGENOM" id="CLU_087560_2_2_7"/>
<evidence type="ECO:0000313" key="4">
    <source>
        <dbReference type="Proteomes" id="UP000007721"/>
    </source>
</evidence>